<feature type="region of interest" description="Disordered" evidence="7">
    <location>
        <begin position="66"/>
        <end position="138"/>
    </location>
</feature>
<proteinExistence type="inferred from homology"/>
<dbReference type="SUPFAM" id="SSF50978">
    <property type="entry name" value="WD40 repeat-like"/>
    <property type="match status" value="1"/>
</dbReference>
<dbReference type="EMBL" id="JBBWRZ010000010">
    <property type="protein sequence ID" value="KAK8227477.1"/>
    <property type="molecule type" value="Genomic_DNA"/>
</dbReference>
<evidence type="ECO:0000313" key="8">
    <source>
        <dbReference type="EMBL" id="KAK8227477.1"/>
    </source>
</evidence>
<sequence length="627" mass="68600">MAPVAVAERSQEHDKVQIPDFSYANSDDGRSEDSDTDMEKDATEEELERLVFGDRTGFLEGLRQFGKGGELVGTAREDESEDDDGSELENVADADLFFMDSGPNAPPGNAVVPATASDDESDYAEAGQDAPAWEDSDDERMVVSLASVPRLRKLRKNEGEDLINGKEYARRLRRQFERLHPTPEWAQKGGATRKPSKKRRRISQAGESSAEETSSDEDMDVDEDDISTQPLAQLLKDADGLTRGHEKGVAKKRKLRPEVLDIQRTKDISGTQPSAITSLSFHPTYPLLLSSGPSSTLYLHHIQPTPPNPNPLLTSLHIKRTPLTTTAFHPSSSDARIFLSARRRYFHIWNLNSGTIEKVSRVYGHAHEQRSMERFALSPNGKYMALQGSARKGGGVINILDAHTLQWRCQARVESRGGIADFAWWANGAGLAIAGKNGEVSEWDVERQCLVGRWMDEGAVGTSVVALGGRSGREDWLGGDRWVAVGSSSGIVNIYDRRAWLSQAAQTSSASSSNGNIPPAPKPTRVLDHLTTPISHLRFSPDGQLLAMASRWKRDALRLVHLPSCTVYRNWPTSGTPLGRITAVAWGDAAVVNQAAEEAGNGGSADAEVLLAVANEQGKIRLWEVRA</sequence>
<organism evidence="8 9">
    <name type="scientific">Phyllosticta capitalensis</name>
    <dbReference type="NCBI Taxonomy" id="121624"/>
    <lineage>
        <taxon>Eukaryota</taxon>
        <taxon>Fungi</taxon>
        <taxon>Dikarya</taxon>
        <taxon>Ascomycota</taxon>
        <taxon>Pezizomycotina</taxon>
        <taxon>Dothideomycetes</taxon>
        <taxon>Dothideomycetes incertae sedis</taxon>
        <taxon>Botryosphaeriales</taxon>
        <taxon>Phyllostictaceae</taxon>
        <taxon>Phyllosticta</taxon>
    </lineage>
</organism>
<evidence type="ECO:0000256" key="5">
    <source>
        <dbReference type="ARBA" id="ARBA00023242"/>
    </source>
</evidence>
<feature type="compositionally biased region" description="Basic and acidic residues" evidence="7">
    <location>
        <begin position="27"/>
        <end position="41"/>
    </location>
</feature>
<evidence type="ECO:0000256" key="7">
    <source>
        <dbReference type="SAM" id="MobiDB-lite"/>
    </source>
</evidence>
<gene>
    <name evidence="8" type="ORF">HDK90DRAFT_536613</name>
</gene>
<keyword evidence="4" id="KW-0677">Repeat</keyword>
<evidence type="ECO:0000256" key="2">
    <source>
        <dbReference type="ARBA" id="ARBA00022552"/>
    </source>
</evidence>
<feature type="region of interest" description="Disordered" evidence="7">
    <location>
        <begin position="179"/>
        <end position="223"/>
    </location>
</feature>
<protein>
    <submittedName>
        <fullName evidence="8">WD40-repeat-containing domain protein</fullName>
    </submittedName>
</protein>
<feature type="compositionally biased region" description="Acidic residues" evidence="7">
    <location>
        <begin position="209"/>
        <end position="223"/>
    </location>
</feature>
<evidence type="ECO:0000256" key="3">
    <source>
        <dbReference type="ARBA" id="ARBA00022574"/>
    </source>
</evidence>
<keyword evidence="3" id="KW-0853">WD repeat</keyword>
<name>A0ABR1YEV0_9PEZI</name>
<evidence type="ECO:0000313" key="9">
    <source>
        <dbReference type="Proteomes" id="UP001492380"/>
    </source>
</evidence>
<dbReference type="Pfam" id="PF00400">
    <property type="entry name" value="WD40"/>
    <property type="match status" value="1"/>
</dbReference>
<dbReference type="InterPro" id="IPR015943">
    <property type="entry name" value="WD40/YVTN_repeat-like_dom_sf"/>
</dbReference>
<accession>A0ABR1YEV0</accession>
<dbReference type="Proteomes" id="UP001492380">
    <property type="component" value="Unassembled WGS sequence"/>
</dbReference>
<evidence type="ECO:0000256" key="4">
    <source>
        <dbReference type="ARBA" id="ARBA00022737"/>
    </source>
</evidence>
<feature type="region of interest" description="Disordered" evidence="7">
    <location>
        <begin position="1"/>
        <end position="51"/>
    </location>
</feature>
<keyword evidence="9" id="KW-1185">Reference proteome</keyword>
<feature type="compositionally biased region" description="Acidic residues" evidence="7">
    <location>
        <begin position="78"/>
        <end position="92"/>
    </location>
</feature>
<dbReference type="Gene3D" id="2.130.10.10">
    <property type="entry name" value="YVTN repeat-like/Quinoprotein amine dehydrogenase"/>
    <property type="match status" value="1"/>
</dbReference>
<dbReference type="PANTHER" id="PTHR18359:SF0">
    <property type="entry name" value="U3 SMALL NUCLEOLAR RNA-ASSOCIATED PROTEIN 18 HOMOLOG"/>
    <property type="match status" value="1"/>
</dbReference>
<dbReference type="InterPro" id="IPR036322">
    <property type="entry name" value="WD40_repeat_dom_sf"/>
</dbReference>
<dbReference type="InterPro" id="IPR001680">
    <property type="entry name" value="WD40_rpt"/>
</dbReference>
<comment type="similarity">
    <text evidence="6">Belongs to the WD repeat UTP18 family.</text>
</comment>
<keyword evidence="2" id="KW-0698">rRNA processing</keyword>
<dbReference type="InterPro" id="IPR045161">
    <property type="entry name" value="Utp18"/>
</dbReference>
<feature type="compositionally biased region" description="Low complexity" evidence="7">
    <location>
        <begin position="107"/>
        <end position="116"/>
    </location>
</feature>
<comment type="subcellular location">
    <subcellularLocation>
        <location evidence="1">Nucleus</location>
        <location evidence="1">Nucleolus</location>
    </subcellularLocation>
</comment>
<evidence type="ECO:0000256" key="6">
    <source>
        <dbReference type="ARBA" id="ARBA00025767"/>
    </source>
</evidence>
<dbReference type="SMART" id="SM00320">
    <property type="entry name" value="WD40"/>
    <property type="match status" value="6"/>
</dbReference>
<keyword evidence="5" id="KW-0539">Nucleus</keyword>
<dbReference type="PANTHER" id="PTHR18359">
    <property type="entry name" value="WD-REPEAT PROTEIN-RELATED"/>
    <property type="match status" value="1"/>
</dbReference>
<comment type="caution">
    <text evidence="8">The sequence shown here is derived from an EMBL/GenBank/DDBJ whole genome shotgun (WGS) entry which is preliminary data.</text>
</comment>
<reference evidence="8 9" key="1">
    <citation type="submission" date="2024-04" db="EMBL/GenBank/DDBJ databases">
        <title>Phyllosticta paracitricarpa is synonymous to the EU quarantine fungus P. citricarpa based on phylogenomic analyses.</title>
        <authorList>
            <consortium name="Lawrence Berkeley National Laboratory"/>
            <person name="Van Ingen-Buijs V.A."/>
            <person name="Van Westerhoven A.C."/>
            <person name="Haridas S."/>
            <person name="Skiadas P."/>
            <person name="Martin F."/>
            <person name="Groenewald J.Z."/>
            <person name="Crous P.W."/>
            <person name="Seidl M.F."/>
        </authorList>
    </citation>
    <scope>NUCLEOTIDE SEQUENCE [LARGE SCALE GENOMIC DNA]</scope>
    <source>
        <strain evidence="8 9">CBS 123374</strain>
    </source>
</reference>
<evidence type="ECO:0000256" key="1">
    <source>
        <dbReference type="ARBA" id="ARBA00004604"/>
    </source>
</evidence>